<name>A0A0F9JRJ3_9ZZZZ</name>
<organism evidence="1">
    <name type="scientific">marine sediment metagenome</name>
    <dbReference type="NCBI Taxonomy" id="412755"/>
    <lineage>
        <taxon>unclassified sequences</taxon>
        <taxon>metagenomes</taxon>
        <taxon>ecological metagenomes</taxon>
    </lineage>
</organism>
<proteinExistence type="predicted"/>
<dbReference type="EMBL" id="LAZR01009457">
    <property type="protein sequence ID" value="KKM72504.1"/>
    <property type="molecule type" value="Genomic_DNA"/>
</dbReference>
<reference evidence="1" key="1">
    <citation type="journal article" date="2015" name="Nature">
        <title>Complex archaea that bridge the gap between prokaryotes and eukaryotes.</title>
        <authorList>
            <person name="Spang A."/>
            <person name="Saw J.H."/>
            <person name="Jorgensen S.L."/>
            <person name="Zaremba-Niedzwiedzka K."/>
            <person name="Martijn J."/>
            <person name="Lind A.E."/>
            <person name="van Eijk R."/>
            <person name="Schleper C."/>
            <person name="Guy L."/>
            <person name="Ettema T.J."/>
        </authorList>
    </citation>
    <scope>NUCLEOTIDE SEQUENCE</scope>
</reference>
<sequence>MATTTKYQLPVWARCVSKLQIRRLYISCGKGITDEELIDDVGFSLYARCESILKVHASVRGRPPCPNCETTVKRKGQPTEVLECMNCGWKCPWQLYQKTYQRKGLNGGGQGFIEEFVEKFKNTYSYSKRFILIDTLIHCFHWSGAGRPGSASLIEGKMKDVMAFLDHLSYGDKIPEDIEKKREEWRKTWQQNPWSKGKGQ</sequence>
<dbReference type="AlphaFoldDB" id="A0A0F9JRJ3"/>
<accession>A0A0F9JRJ3</accession>
<comment type="caution">
    <text evidence="1">The sequence shown here is derived from an EMBL/GenBank/DDBJ whole genome shotgun (WGS) entry which is preliminary data.</text>
</comment>
<protein>
    <submittedName>
        <fullName evidence="1">Uncharacterized protein</fullName>
    </submittedName>
</protein>
<evidence type="ECO:0000313" key="1">
    <source>
        <dbReference type="EMBL" id="KKM72504.1"/>
    </source>
</evidence>
<gene>
    <name evidence="1" type="ORF">LCGC14_1419890</name>
</gene>